<dbReference type="KEGG" id="vte:BHY08_07305"/>
<protein>
    <submittedName>
        <fullName evidence="1">Uncharacterized protein</fullName>
    </submittedName>
</protein>
<dbReference type="STRING" id="519472.BHY08_07305"/>
<keyword evidence="2" id="KW-1185">Reference proteome</keyword>
<evidence type="ECO:0000313" key="1">
    <source>
        <dbReference type="EMBL" id="APB31648.1"/>
    </source>
</evidence>
<name>A0A1J0A6U0_9ENTE</name>
<evidence type="ECO:0000313" key="2">
    <source>
        <dbReference type="Proteomes" id="UP000191200"/>
    </source>
</evidence>
<dbReference type="Proteomes" id="UP000191200">
    <property type="component" value="Chromosome"/>
</dbReference>
<dbReference type="AlphaFoldDB" id="A0A1J0A6U0"/>
<reference evidence="1 2" key="1">
    <citation type="submission" date="2016-09" db="EMBL/GenBank/DDBJ databases">
        <title>Vagococcus teuberi sp. nov., isolated from the Malian artisanal sour milk fene.</title>
        <authorList>
            <person name="Wullschleger S."/>
            <person name="Seifert C."/>
            <person name="Baumgartner S."/>
            <person name="Lacroix C."/>
            <person name="Bonfoh B."/>
            <person name="Stevens M.J."/>
            <person name="Meile L."/>
        </authorList>
    </citation>
    <scope>NUCLEOTIDE SEQUENCE [LARGE SCALE GENOMIC DNA]</scope>
    <source>
        <strain evidence="1 2">DSM 21459</strain>
    </source>
</reference>
<sequence length="87" mass="10101">MVKKHSLIDLKNSILSSHMYISEGKIIIIYNNSERFVYDDMEFFELVYSGNDLYLNFSRKGTDERYDDHINLTTVHNINGVLINPAG</sequence>
<dbReference type="EMBL" id="CP017267">
    <property type="protein sequence ID" value="APB31648.1"/>
    <property type="molecule type" value="Genomic_DNA"/>
</dbReference>
<proteinExistence type="predicted"/>
<gene>
    <name evidence="1" type="ORF">BHY08_07305</name>
</gene>
<dbReference type="OrthoDB" id="2199938at2"/>
<organism evidence="1 2">
    <name type="scientific">Vagococcus teuberi</name>
    <dbReference type="NCBI Taxonomy" id="519472"/>
    <lineage>
        <taxon>Bacteria</taxon>
        <taxon>Bacillati</taxon>
        <taxon>Bacillota</taxon>
        <taxon>Bacilli</taxon>
        <taxon>Lactobacillales</taxon>
        <taxon>Enterococcaceae</taxon>
        <taxon>Vagococcus</taxon>
    </lineage>
</organism>
<dbReference type="RefSeq" id="WP_071457242.1">
    <property type="nucleotide sequence ID" value="NZ_CABJEN010000001.1"/>
</dbReference>
<accession>A0A1J0A6U0</accession>